<keyword evidence="3" id="KW-1185">Reference proteome</keyword>
<organism evidence="2 3">
    <name type="scientific">Microbacterium marinilacus</name>
    <dbReference type="NCBI Taxonomy" id="415209"/>
    <lineage>
        <taxon>Bacteria</taxon>
        <taxon>Bacillati</taxon>
        <taxon>Actinomycetota</taxon>
        <taxon>Actinomycetes</taxon>
        <taxon>Micrococcales</taxon>
        <taxon>Microbacteriaceae</taxon>
        <taxon>Microbacterium</taxon>
    </lineage>
</organism>
<dbReference type="RefSeq" id="WP_221856144.1">
    <property type="nucleotide sequence ID" value="NZ_BAAAYV010000011.1"/>
</dbReference>
<gene>
    <name evidence="2" type="ORF">GCM10022202_23070</name>
</gene>
<feature type="transmembrane region" description="Helical" evidence="1">
    <location>
        <begin position="100"/>
        <end position="126"/>
    </location>
</feature>
<feature type="transmembrane region" description="Helical" evidence="1">
    <location>
        <begin position="209"/>
        <end position="235"/>
    </location>
</feature>
<evidence type="ECO:0008006" key="4">
    <source>
        <dbReference type="Google" id="ProtNLM"/>
    </source>
</evidence>
<name>A0ABP7BLK3_9MICO</name>
<proteinExistence type="predicted"/>
<feature type="transmembrane region" description="Helical" evidence="1">
    <location>
        <begin position="51"/>
        <end position="72"/>
    </location>
</feature>
<evidence type="ECO:0000256" key="1">
    <source>
        <dbReference type="SAM" id="Phobius"/>
    </source>
</evidence>
<dbReference type="EMBL" id="BAAAYV010000011">
    <property type="protein sequence ID" value="GAA3661266.1"/>
    <property type="molecule type" value="Genomic_DNA"/>
</dbReference>
<protein>
    <recommendedName>
        <fullName evidence="4">ABC transporter permease</fullName>
    </recommendedName>
</protein>
<dbReference type="Proteomes" id="UP001410795">
    <property type="component" value="Unassembled WGS sequence"/>
</dbReference>
<accession>A0ABP7BLK3</accession>
<feature type="transmembrane region" description="Helical" evidence="1">
    <location>
        <begin position="168"/>
        <end position="189"/>
    </location>
</feature>
<keyword evidence="1" id="KW-0812">Transmembrane</keyword>
<comment type="caution">
    <text evidence="2">The sequence shown here is derived from an EMBL/GenBank/DDBJ whole genome shotgun (WGS) entry which is preliminary data.</text>
</comment>
<keyword evidence="1" id="KW-1133">Transmembrane helix</keyword>
<feature type="transmembrane region" description="Helical" evidence="1">
    <location>
        <begin position="138"/>
        <end position="161"/>
    </location>
</feature>
<evidence type="ECO:0000313" key="2">
    <source>
        <dbReference type="EMBL" id="GAA3661266.1"/>
    </source>
</evidence>
<reference evidence="3" key="1">
    <citation type="journal article" date="2019" name="Int. J. Syst. Evol. Microbiol.">
        <title>The Global Catalogue of Microorganisms (GCM) 10K type strain sequencing project: providing services to taxonomists for standard genome sequencing and annotation.</title>
        <authorList>
            <consortium name="The Broad Institute Genomics Platform"/>
            <consortium name="The Broad Institute Genome Sequencing Center for Infectious Disease"/>
            <person name="Wu L."/>
            <person name="Ma J."/>
        </authorList>
    </citation>
    <scope>NUCLEOTIDE SEQUENCE [LARGE SCALE GENOMIC DNA]</scope>
    <source>
        <strain evidence="3">JCM 16546</strain>
    </source>
</reference>
<sequence length="238" mass="23900">MRMRDTAAAELVKLRSLPAAVATVLGTVAVAIALAAGIAGSTRAPLSPEQTVVAIVPFLQIGPILLGVLAVATEYQGGQFRTTLTAAPARVRLLAAKATAYLVTATIASAAAVGGGLATAAVVLAVRDHASDGRSDGWHVAGAVVYPVMIGLLALSLAVLLRSLIPPLVAMLALVLIVSPLVGASTEHARWLPDRAGALLYLEDGDPVLTAGAGALVLLGWIAAAAITAVATFVARDA</sequence>
<keyword evidence="1" id="KW-0472">Membrane</keyword>
<evidence type="ECO:0000313" key="3">
    <source>
        <dbReference type="Proteomes" id="UP001410795"/>
    </source>
</evidence>